<keyword evidence="2" id="KW-1133">Transmembrane helix</keyword>
<reference evidence="3" key="1">
    <citation type="submission" date="2021-01" db="EMBL/GenBank/DDBJ databases">
        <title>Metabolic potential, ecology and presence of endohyphal bacteria is reflected in genomic diversity of Mucoromycotina.</title>
        <authorList>
            <person name="Muszewska A."/>
            <person name="Okrasinska A."/>
            <person name="Steczkiewicz K."/>
            <person name="Drgas O."/>
            <person name="Orlowska M."/>
            <person name="Perlinska-Lenart U."/>
            <person name="Aleksandrzak-Piekarczyk T."/>
            <person name="Szatraj K."/>
            <person name="Zielenkiewicz U."/>
            <person name="Pilsyk S."/>
            <person name="Malc E."/>
            <person name="Mieczkowski P."/>
            <person name="Kruszewska J.S."/>
            <person name="Biernat P."/>
            <person name="Pawlowska J."/>
        </authorList>
    </citation>
    <scope>NUCLEOTIDE SEQUENCE</scope>
    <source>
        <strain evidence="3">WA0000018081</strain>
    </source>
</reference>
<keyword evidence="2" id="KW-0472">Membrane</keyword>
<sequence length="1014" mass="116658">MSQLEYTDEESTLFYDSGLSYGSLSAINNRNTETEKVILLDISSNKEWMASVTHMVYDANSTYLIVRRLIAVNADNRNDKITIKDGTEITATEDVPFIYDITELIGDMDQNHCRFLSISREGRYIALSSYHSPDDKKNRENTKCFLFEVQGKTIKPLESMKFNGRAVFLNDKKGSLLLVDAESIRYSDFIKHPYKNTVFDLNFFVPGAKPDLPKHHDSYIKSYPWLDLPEEMDNEVKKIITFTRHIRQNILIMPYDAIRIWSLSNNCVLLSSISAKGQHIMAFSKNKEGAAFDNKIENNTLAAAYSESDRVVNIYNVKNGLLVYSLKRQMENFGAVFRMSHMCFCFDNRYLAISGMEGSTVVFEVWYLYFGKCIHESRRNMGETSDNLIQSKAFEPFIIQNRSTKNLTGFYMSKNGDQLETIFFDLHIDSGVAPKMWVNSNITQLCDECDEIDDNLMNFQNVKCFYAKMGGENCMIRFGKHTIQLWKRSSKNTPDGSIHQKDELRYIRAYKGPDYGLKYSFRETWRIRDYNSIKFTEDSISSRLLVYITSNEPCNCKDHREEILLVSYEANSRGIFDSHKFESACQALHYLYNAKGYKNKENMAQLRSKTQELIISSLNGIGPKSTYFTNIAGNRTLAMLASFEEGRKIIAMVMAKPFLISIYSYPKSLPETKMAKSKEVKDAIRNWRGRWKKLIGKQDNETSSQEDTSETSLVNSNCEPNPTNNTAIAARNENVLTVLVENSSYKLFKLLFNRVLSDSKTLGTGSLSVLTEVVLFLQEIDSELLLPSIKKLSYLRISEDKVGLLGQELENYKSSYDFHYKDVADIANLEPYAITEELQSYTYDGWILTTSLMEGTVDILNVSSSNGFASLFKAFSNVWLFIYGVWDPVTQGDAGDSKMIMVMCILFSFTIVLIFFNVIIALMSSAVEEVRNRGRKAWVDHFAFVVSEIELLWCSEDENKSRRNNPSFIYYVAKEKTIRNHEKELEKETKKLCKKLKIKRNIPRYKNIQINNRK</sequence>
<evidence type="ECO:0008006" key="5">
    <source>
        <dbReference type="Google" id="ProtNLM"/>
    </source>
</evidence>
<evidence type="ECO:0000256" key="1">
    <source>
        <dbReference type="SAM" id="MobiDB-lite"/>
    </source>
</evidence>
<gene>
    <name evidence="3" type="ORF">INT48_000909</name>
</gene>
<dbReference type="InterPro" id="IPR036322">
    <property type="entry name" value="WD40_repeat_dom_sf"/>
</dbReference>
<comment type="caution">
    <text evidence="3">The sequence shown here is derived from an EMBL/GenBank/DDBJ whole genome shotgun (WGS) entry which is preliminary data.</text>
</comment>
<dbReference type="AlphaFoldDB" id="A0A8H7VS54"/>
<dbReference type="InterPro" id="IPR015943">
    <property type="entry name" value="WD40/YVTN_repeat-like_dom_sf"/>
</dbReference>
<dbReference type="Gene3D" id="2.130.10.10">
    <property type="entry name" value="YVTN repeat-like/Quinoprotein amine dehydrogenase"/>
    <property type="match status" value="1"/>
</dbReference>
<protein>
    <recommendedName>
        <fullName evidence="5">Ion transport domain-containing protein</fullName>
    </recommendedName>
</protein>
<keyword evidence="2" id="KW-0812">Transmembrane</keyword>
<dbReference type="EMBL" id="JAEPRE010000280">
    <property type="protein sequence ID" value="KAG2229372.1"/>
    <property type="molecule type" value="Genomic_DNA"/>
</dbReference>
<feature type="compositionally biased region" description="Polar residues" evidence="1">
    <location>
        <begin position="713"/>
        <end position="726"/>
    </location>
</feature>
<accession>A0A8H7VS54</accession>
<feature type="compositionally biased region" description="Low complexity" evidence="1">
    <location>
        <begin position="701"/>
        <end position="712"/>
    </location>
</feature>
<evidence type="ECO:0000313" key="3">
    <source>
        <dbReference type="EMBL" id="KAG2229372.1"/>
    </source>
</evidence>
<dbReference type="SUPFAM" id="SSF50978">
    <property type="entry name" value="WD40 repeat-like"/>
    <property type="match status" value="1"/>
</dbReference>
<proteinExistence type="predicted"/>
<name>A0A8H7VS54_9FUNG</name>
<organism evidence="3 4">
    <name type="scientific">Thamnidium elegans</name>
    <dbReference type="NCBI Taxonomy" id="101142"/>
    <lineage>
        <taxon>Eukaryota</taxon>
        <taxon>Fungi</taxon>
        <taxon>Fungi incertae sedis</taxon>
        <taxon>Mucoromycota</taxon>
        <taxon>Mucoromycotina</taxon>
        <taxon>Mucoromycetes</taxon>
        <taxon>Mucorales</taxon>
        <taxon>Mucorineae</taxon>
        <taxon>Mucoraceae</taxon>
        <taxon>Thamnidium</taxon>
    </lineage>
</organism>
<keyword evidence="4" id="KW-1185">Reference proteome</keyword>
<evidence type="ECO:0000256" key="2">
    <source>
        <dbReference type="SAM" id="Phobius"/>
    </source>
</evidence>
<feature type="transmembrane region" description="Helical" evidence="2">
    <location>
        <begin position="899"/>
        <end position="923"/>
    </location>
</feature>
<evidence type="ECO:0000313" key="4">
    <source>
        <dbReference type="Proteomes" id="UP000613177"/>
    </source>
</evidence>
<feature type="region of interest" description="Disordered" evidence="1">
    <location>
        <begin position="696"/>
        <end position="726"/>
    </location>
</feature>
<dbReference type="Proteomes" id="UP000613177">
    <property type="component" value="Unassembled WGS sequence"/>
</dbReference>